<dbReference type="Pfam" id="PF07729">
    <property type="entry name" value="FCD"/>
    <property type="match status" value="1"/>
</dbReference>
<evidence type="ECO:0000256" key="1">
    <source>
        <dbReference type="ARBA" id="ARBA00023015"/>
    </source>
</evidence>
<dbReference type="Proteomes" id="UP000278036">
    <property type="component" value="Unassembled WGS sequence"/>
</dbReference>
<dbReference type="EMBL" id="RAQU01000020">
    <property type="protein sequence ID" value="RKK05254.1"/>
    <property type="molecule type" value="Genomic_DNA"/>
</dbReference>
<protein>
    <submittedName>
        <fullName evidence="6">GntR family transcriptional regulator</fullName>
    </submittedName>
</protein>
<feature type="domain" description="HTH gntR-type" evidence="5">
    <location>
        <begin position="30"/>
        <end position="97"/>
    </location>
</feature>
<evidence type="ECO:0000313" key="8">
    <source>
        <dbReference type="Proteomes" id="UP000274097"/>
    </source>
</evidence>
<dbReference type="Proteomes" id="UP000274097">
    <property type="component" value="Unassembled WGS sequence"/>
</dbReference>
<proteinExistence type="predicted"/>
<dbReference type="Gene3D" id="1.10.10.10">
    <property type="entry name" value="Winged helix-like DNA-binding domain superfamily/Winged helix DNA-binding domain"/>
    <property type="match status" value="1"/>
</dbReference>
<dbReference type="InterPro" id="IPR011711">
    <property type="entry name" value="GntR_C"/>
</dbReference>
<feature type="compositionally biased region" description="Polar residues" evidence="4">
    <location>
        <begin position="20"/>
        <end position="32"/>
    </location>
</feature>
<dbReference type="SUPFAM" id="SSF46785">
    <property type="entry name" value="Winged helix' DNA-binding domain"/>
    <property type="match status" value="1"/>
</dbReference>
<dbReference type="PROSITE" id="PS50949">
    <property type="entry name" value="HTH_GNTR"/>
    <property type="match status" value="1"/>
</dbReference>
<gene>
    <name evidence="6" type="ORF">D6Z83_05310</name>
    <name evidence="7" type="ORF">EBE87_18595</name>
</gene>
<dbReference type="InterPro" id="IPR000524">
    <property type="entry name" value="Tscrpt_reg_HTH_GntR"/>
</dbReference>
<evidence type="ECO:0000259" key="5">
    <source>
        <dbReference type="PROSITE" id="PS50949"/>
    </source>
</evidence>
<dbReference type="GO" id="GO:0003677">
    <property type="term" value="F:DNA binding"/>
    <property type="evidence" value="ECO:0007669"/>
    <property type="project" value="UniProtKB-KW"/>
</dbReference>
<keyword evidence="3" id="KW-0804">Transcription</keyword>
<evidence type="ECO:0000256" key="3">
    <source>
        <dbReference type="ARBA" id="ARBA00023163"/>
    </source>
</evidence>
<dbReference type="SUPFAM" id="SSF48008">
    <property type="entry name" value="GntR ligand-binding domain-like"/>
    <property type="match status" value="1"/>
</dbReference>
<dbReference type="InterPro" id="IPR036388">
    <property type="entry name" value="WH-like_DNA-bd_sf"/>
</dbReference>
<dbReference type="PANTHER" id="PTHR43537">
    <property type="entry name" value="TRANSCRIPTIONAL REGULATOR, GNTR FAMILY"/>
    <property type="match status" value="1"/>
</dbReference>
<name>A0A3A9JN95_9PROT</name>
<dbReference type="InParanoid" id="A0A3A9JN95"/>
<dbReference type="GO" id="GO:0003700">
    <property type="term" value="F:DNA-binding transcription factor activity"/>
    <property type="evidence" value="ECO:0007669"/>
    <property type="project" value="InterPro"/>
</dbReference>
<dbReference type="SMART" id="SM00345">
    <property type="entry name" value="HTH_GNTR"/>
    <property type="match status" value="1"/>
</dbReference>
<evidence type="ECO:0000313" key="6">
    <source>
        <dbReference type="EMBL" id="RKK05254.1"/>
    </source>
</evidence>
<feature type="region of interest" description="Disordered" evidence="4">
    <location>
        <begin position="1"/>
        <end position="32"/>
    </location>
</feature>
<evidence type="ECO:0000256" key="4">
    <source>
        <dbReference type="SAM" id="MobiDB-lite"/>
    </source>
</evidence>
<sequence length="250" mass="27846">MNRRRAPARPGEGREGQRMNLASTTPLHSPSLTQTVRGQLMRLIAQGTLRPGARLNEVHLAERFGISRGPVREAARELEGAGVLVSRPRQGFYVVNFTPAEIRDIYETKNWLEAAFIADLAAHLPMAARQAILADIGSIDTTDREAFGETLLQFRRRVCDQLRNRFLAELMTALHRKFYVISAVVPVTDNAVREQWILAVLRRFWTAMIAGDVDAARAVMAEDTAHWLADLPQRFTGVPPSSAPLSVVRG</sequence>
<keyword evidence="1" id="KW-0805">Transcription regulation</keyword>
<dbReference type="InterPro" id="IPR008920">
    <property type="entry name" value="TF_FadR/GntR_C"/>
</dbReference>
<accession>A0A3A9JN95</accession>
<dbReference type="PANTHER" id="PTHR43537:SF45">
    <property type="entry name" value="GNTR FAMILY REGULATORY PROTEIN"/>
    <property type="match status" value="1"/>
</dbReference>
<dbReference type="CDD" id="cd07377">
    <property type="entry name" value="WHTH_GntR"/>
    <property type="match status" value="1"/>
</dbReference>
<keyword evidence="8" id="KW-1185">Reference proteome</keyword>
<dbReference type="AlphaFoldDB" id="A0A3A9JN95"/>
<dbReference type="InterPro" id="IPR036390">
    <property type="entry name" value="WH_DNA-bd_sf"/>
</dbReference>
<reference evidence="6 9" key="1">
    <citation type="submission" date="2018-09" db="EMBL/GenBank/DDBJ databases">
        <title>Roseomonas sp. nov., isolated from feces of Tibetan antelopes in the Qinghai-Tibet plateau, China.</title>
        <authorList>
            <person name="Tian Z."/>
        </authorList>
    </citation>
    <scope>NUCLEOTIDE SEQUENCE [LARGE SCALE GENOMIC DNA]</scope>
    <source>
        <strain evidence="7 8">Z23</strain>
        <strain evidence="6 9">Z24</strain>
    </source>
</reference>
<evidence type="ECO:0000256" key="2">
    <source>
        <dbReference type="ARBA" id="ARBA00023125"/>
    </source>
</evidence>
<dbReference type="Gene3D" id="1.20.120.530">
    <property type="entry name" value="GntR ligand-binding domain-like"/>
    <property type="match status" value="1"/>
</dbReference>
<organism evidence="6 9">
    <name type="scientific">Teichococcus wenyumeiae</name>
    <dbReference type="NCBI Taxonomy" id="2478470"/>
    <lineage>
        <taxon>Bacteria</taxon>
        <taxon>Pseudomonadati</taxon>
        <taxon>Pseudomonadota</taxon>
        <taxon>Alphaproteobacteria</taxon>
        <taxon>Acetobacterales</taxon>
        <taxon>Roseomonadaceae</taxon>
        <taxon>Roseomonas</taxon>
    </lineage>
</organism>
<comment type="caution">
    <text evidence="6">The sequence shown here is derived from an EMBL/GenBank/DDBJ whole genome shotgun (WGS) entry which is preliminary data.</text>
</comment>
<evidence type="ECO:0000313" key="7">
    <source>
        <dbReference type="EMBL" id="RMI19876.1"/>
    </source>
</evidence>
<keyword evidence="2" id="KW-0238">DNA-binding</keyword>
<dbReference type="EMBL" id="RFLX01000015">
    <property type="protein sequence ID" value="RMI19876.1"/>
    <property type="molecule type" value="Genomic_DNA"/>
</dbReference>
<dbReference type="Pfam" id="PF00392">
    <property type="entry name" value="GntR"/>
    <property type="match status" value="1"/>
</dbReference>
<evidence type="ECO:0000313" key="9">
    <source>
        <dbReference type="Proteomes" id="UP000278036"/>
    </source>
</evidence>